<evidence type="ECO:0000313" key="3">
    <source>
        <dbReference type="Proteomes" id="UP000708208"/>
    </source>
</evidence>
<sequence length="107" mass="12356">LSRWQLSQRITQHFWKRWASEYLTRLQHRPKWATAEANMQIGDLVLVKEEMRTPLQWKMGRIIDVHPGGDGLVRVATIRMADGSLKRPITKLCLLPLDRPPGESGSE</sequence>
<comment type="caution">
    <text evidence="2">The sequence shown here is derived from an EMBL/GenBank/DDBJ whole genome shotgun (WGS) entry which is preliminary data.</text>
</comment>
<gene>
    <name evidence="2" type="ORF">AFUS01_LOCUS36257</name>
</gene>
<organism evidence="2 3">
    <name type="scientific">Allacma fusca</name>
    <dbReference type="NCBI Taxonomy" id="39272"/>
    <lineage>
        <taxon>Eukaryota</taxon>
        <taxon>Metazoa</taxon>
        <taxon>Ecdysozoa</taxon>
        <taxon>Arthropoda</taxon>
        <taxon>Hexapoda</taxon>
        <taxon>Collembola</taxon>
        <taxon>Symphypleona</taxon>
        <taxon>Sminthuridae</taxon>
        <taxon>Allacma</taxon>
    </lineage>
</organism>
<accession>A0A8J2L5Y0</accession>
<name>A0A8J2L5Y0_9HEXA</name>
<evidence type="ECO:0000313" key="2">
    <source>
        <dbReference type="EMBL" id="CAG7826192.1"/>
    </source>
</evidence>
<keyword evidence="3" id="KW-1185">Reference proteome</keyword>
<feature type="domain" description="DUF5641" evidence="1">
    <location>
        <begin position="2"/>
        <end position="95"/>
    </location>
</feature>
<dbReference type="Pfam" id="PF18701">
    <property type="entry name" value="DUF5641"/>
    <property type="match status" value="1"/>
</dbReference>
<reference evidence="2" key="1">
    <citation type="submission" date="2021-06" db="EMBL/GenBank/DDBJ databases">
        <authorList>
            <person name="Hodson N. C."/>
            <person name="Mongue J. A."/>
            <person name="Jaron S. K."/>
        </authorList>
    </citation>
    <scope>NUCLEOTIDE SEQUENCE</scope>
</reference>
<evidence type="ECO:0000259" key="1">
    <source>
        <dbReference type="Pfam" id="PF18701"/>
    </source>
</evidence>
<feature type="non-terminal residue" evidence="2">
    <location>
        <position position="1"/>
    </location>
</feature>
<dbReference type="PANTHER" id="PTHR47331:SF1">
    <property type="entry name" value="GAG-LIKE PROTEIN"/>
    <property type="match status" value="1"/>
</dbReference>
<protein>
    <recommendedName>
        <fullName evidence="1">DUF5641 domain-containing protein</fullName>
    </recommendedName>
</protein>
<dbReference type="OrthoDB" id="7981490at2759"/>
<proteinExistence type="predicted"/>
<dbReference type="Proteomes" id="UP000708208">
    <property type="component" value="Unassembled WGS sequence"/>
</dbReference>
<dbReference type="InterPro" id="IPR040676">
    <property type="entry name" value="DUF5641"/>
</dbReference>
<dbReference type="PANTHER" id="PTHR47331">
    <property type="entry name" value="PHD-TYPE DOMAIN-CONTAINING PROTEIN"/>
    <property type="match status" value="1"/>
</dbReference>
<dbReference type="EMBL" id="CAJVCH010538915">
    <property type="protein sequence ID" value="CAG7826192.1"/>
    <property type="molecule type" value="Genomic_DNA"/>
</dbReference>
<dbReference type="AlphaFoldDB" id="A0A8J2L5Y0"/>